<keyword evidence="3" id="KW-1185">Reference proteome</keyword>
<dbReference type="PANTHER" id="PTHR12110">
    <property type="entry name" value="HYDROXYPYRUVATE ISOMERASE"/>
    <property type="match status" value="1"/>
</dbReference>
<dbReference type="InterPro" id="IPR050312">
    <property type="entry name" value="IolE/XylAMocC-like"/>
</dbReference>
<evidence type="ECO:0000259" key="1">
    <source>
        <dbReference type="Pfam" id="PF01261"/>
    </source>
</evidence>
<comment type="caution">
    <text evidence="2">The sequence shown here is derived from an EMBL/GenBank/DDBJ whole genome shotgun (WGS) entry which is preliminary data.</text>
</comment>
<name>V2VN19_9GAMM</name>
<proteinExistence type="predicted"/>
<reference evidence="2 3" key="1">
    <citation type="submission" date="2013-10" db="EMBL/GenBank/DDBJ databases">
        <title>The Genome Sequence of Acinetobacter brisouii CIP 110357.</title>
        <authorList>
            <consortium name="The Broad Institute Genomics Platform"/>
            <consortium name="The Broad Institute Genome Sequencing Center for Infectious Disease"/>
            <person name="Cerqueira G."/>
            <person name="Feldgarden M."/>
            <person name="Courvalin P."/>
            <person name="Grillot-Courvalin C."/>
            <person name="Clermont D."/>
            <person name="Rocha E."/>
            <person name="Yoon E.-J."/>
            <person name="Nemec A."/>
            <person name="Young S.K."/>
            <person name="Zeng Q."/>
            <person name="Gargeya S."/>
            <person name="Fitzgerald M."/>
            <person name="Abouelleil A."/>
            <person name="Alvarado L."/>
            <person name="Berlin A.M."/>
            <person name="Chapman S.B."/>
            <person name="Gainer-Dewar J."/>
            <person name="Goldberg J."/>
            <person name="Gnerre S."/>
            <person name="Griggs A."/>
            <person name="Gujja S."/>
            <person name="Hansen M."/>
            <person name="Howarth C."/>
            <person name="Imamovic A."/>
            <person name="Ireland A."/>
            <person name="Larimer J."/>
            <person name="McCowan C."/>
            <person name="Murphy C."/>
            <person name="Pearson M."/>
            <person name="Poon T.W."/>
            <person name="Priest M."/>
            <person name="Roberts A."/>
            <person name="Saif S."/>
            <person name="Shea T."/>
            <person name="Sykes S."/>
            <person name="Wortman J."/>
            <person name="Nusbaum C."/>
            <person name="Birren B."/>
        </authorList>
    </citation>
    <scope>NUCLEOTIDE SEQUENCE [LARGE SCALE GENOMIC DNA]</scope>
    <source>
        <strain evidence="2 3">CIP 110357</strain>
    </source>
</reference>
<organism evidence="2 3">
    <name type="scientific">Acinetobacter brisouii CIP 110357</name>
    <dbReference type="NCBI Taxonomy" id="1341683"/>
    <lineage>
        <taxon>Bacteria</taxon>
        <taxon>Pseudomonadati</taxon>
        <taxon>Pseudomonadota</taxon>
        <taxon>Gammaproteobacteria</taxon>
        <taxon>Moraxellales</taxon>
        <taxon>Moraxellaceae</taxon>
        <taxon>Acinetobacter</taxon>
    </lineage>
</organism>
<dbReference type="RefSeq" id="WP_004898081.1">
    <property type="nucleotide sequence ID" value="NZ_BBTI01000013.1"/>
</dbReference>
<dbReference type="PATRIC" id="fig|1341683.3.peg.2670"/>
<dbReference type="Proteomes" id="UP000018418">
    <property type="component" value="Unassembled WGS sequence"/>
</dbReference>
<dbReference type="PANTHER" id="PTHR12110:SF48">
    <property type="entry name" value="BLL3656 PROTEIN"/>
    <property type="match status" value="1"/>
</dbReference>
<dbReference type="HOGENOM" id="CLU_035063_4_0_6"/>
<feature type="domain" description="Xylose isomerase-like TIM barrel" evidence="1">
    <location>
        <begin position="32"/>
        <end position="270"/>
    </location>
</feature>
<dbReference type="Pfam" id="PF01261">
    <property type="entry name" value="AP_endonuc_2"/>
    <property type="match status" value="1"/>
</dbReference>
<dbReference type="AlphaFoldDB" id="V2VN19"/>
<evidence type="ECO:0000313" key="2">
    <source>
        <dbReference type="EMBL" id="ESK49129.1"/>
    </source>
</evidence>
<evidence type="ECO:0000313" key="3">
    <source>
        <dbReference type="Proteomes" id="UP000018418"/>
    </source>
</evidence>
<dbReference type="EMBL" id="AYEU01000010">
    <property type="protein sequence ID" value="ESK49129.1"/>
    <property type="molecule type" value="Genomic_DNA"/>
</dbReference>
<dbReference type="InterPro" id="IPR013022">
    <property type="entry name" value="Xyl_isomerase-like_TIM-brl"/>
</dbReference>
<dbReference type="SUPFAM" id="SSF51658">
    <property type="entry name" value="Xylose isomerase-like"/>
    <property type="match status" value="1"/>
</dbReference>
<protein>
    <recommendedName>
        <fullName evidence="1">Xylose isomerase-like TIM barrel domain-containing protein</fullName>
    </recommendedName>
</protein>
<sequence length="285" mass="31156">MMPLDLQKNPPKRQYSLSFLTVADVAPVEAVKIAAECGYAKVGLRLLPAAPKEADYPILTDANVVSETVTALKDTGVQVADVEIIRLTPDFNGQNYLKFLEVAQRLDAKHILVAGNDPEQNRLIENFAQFCELSKQYGLSCDLEFMPWTEVKNLEQANFIVEQSAQSNAAVLIDSLHFDRSDSTIEQVKALPKSRINYVQLCDGLADYDPSDEGLITVARSNRLVPGQGEIDLVALIAALPNDLTLAAEVPNLELAKLPALERARINLEAIKKLVALAQMDTAAG</sequence>
<dbReference type="Gene3D" id="3.20.20.150">
    <property type="entry name" value="Divalent-metal-dependent TIM barrel enzymes"/>
    <property type="match status" value="1"/>
</dbReference>
<accession>V2VN19</accession>
<gene>
    <name evidence="2" type="ORF">P255_02704</name>
</gene>
<dbReference type="InterPro" id="IPR036237">
    <property type="entry name" value="Xyl_isomerase-like_sf"/>
</dbReference>